<feature type="transmembrane region" description="Helical" evidence="1">
    <location>
        <begin position="269"/>
        <end position="286"/>
    </location>
</feature>
<name>A0A3G6TI66_9FLAO</name>
<protein>
    <submittedName>
        <fullName evidence="2">Uncharacterized protein</fullName>
    </submittedName>
</protein>
<dbReference type="EMBL" id="CP033932">
    <property type="protein sequence ID" value="AZB25944.1"/>
    <property type="molecule type" value="Genomic_DNA"/>
</dbReference>
<dbReference type="Proteomes" id="UP000271193">
    <property type="component" value="Chromosome"/>
</dbReference>
<keyword evidence="1" id="KW-0472">Membrane</keyword>
<proteinExistence type="predicted"/>
<dbReference type="GeneID" id="99066275"/>
<feature type="transmembrane region" description="Helical" evidence="1">
    <location>
        <begin position="148"/>
        <end position="175"/>
    </location>
</feature>
<dbReference type="AlphaFoldDB" id="A0A3G6TI66"/>
<keyword evidence="3" id="KW-1185">Reference proteome</keyword>
<keyword evidence="1" id="KW-0812">Transmembrane</keyword>
<evidence type="ECO:0000256" key="1">
    <source>
        <dbReference type="SAM" id="Phobius"/>
    </source>
</evidence>
<evidence type="ECO:0000313" key="2">
    <source>
        <dbReference type="EMBL" id="AZB25944.1"/>
    </source>
</evidence>
<dbReference type="RefSeq" id="WP_123870895.1">
    <property type="nucleotide sequence ID" value="NZ_CP033932.1"/>
</dbReference>
<sequence length="303" mass="35728">MKKLISHFKFRISQSFRIFNLNPKVSIPVLLVLGALVAIKLPEYYYYPAIFFILIGFFHGERKDIPFLKKVFVQSWRWVILLETVIMYSVLLLGNINYKIEETGLILYLLIAVLAFVPPRATPWLSLKWGFIPNILFEWKGFLRKNSWKVILGFVIVMFSSYHIVTLILAGTFVLDFISPVYQPHESKEMLEMYFRKYTLQEKIRKNTVLFNALLLPVCCSFLILNPYESFYILYYLAFMNLYLLLILVRKYKNYNHKNKESDYSMAVYFEYLLCSITIIPALFLLKSGIRGANQTIRNYVGN</sequence>
<reference evidence="3" key="1">
    <citation type="submission" date="2018-11" db="EMBL/GenBank/DDBJ databases">
        <title>Proposal to divide the Flavobacteriaceae and reorganize its genera based on Amino Acid Identity values calculated from whole genome sequences.</title>
        <authorList>
            <person name="Nicholson A.C."/>
            <person name="Gulvik C.A."/>
            <person name="Whitney A.M."/>
            <person name="Humrighouse B.W."/>
            <person name="Bell M."/>
            <person name="Holmes B."/>
            <person name="Steigerwalt A.G."/>
            <person name="Villarma A."/>
            <person name="Sheth M."/>
            <person name="Batra D."/>
            <person name="Pryor J."/>
            <person name="Bernardet J.-F."/>
            <person name="Hugo C."/>
            <person name="Kampfer P."/>
            <person name="Newman J."/>
            <person name="McQuiston J.R."/>
        </authorList>
    </citation>
    <scope>NUCLEOTIDE SEQUENCE [LARGE SCALE GENOMIC DNA]</scope>
    <source>
        <strain evidence="3">G0229</strain>
    </source>
</reference>
<keyword evidence="1" id="KW-1133">Transmembrane helix</keyword>
<feature type="transmembrane region" description="Helical" evidence="1">
    <location>
        <begin position="80"/>
        <end position="100"/>
    </location>
</feature>
<organism evidence="2 3">
    <name type="scientific">Chryseobacterium bernardetii</name>
    <dbReference type="NCBI Taxonomy" id="1241978"/>
    <lineage>
        <taxon>Bacteria</taxon>
        <taxon>Pseudomonadati</taxon>
        <taxon>Bacteroidota</taxon>
        <taxon>Flavobacteriia</taxon>
        <taxon>Flavobacteriales</taxon>
        <taxon>Weeksellaceae</taxon>
        <taxon>Chryseobacterium group</taxon>
        <taxon>Chryseobacterium</taxon>
    </lineage>
</organism>
<dbReference type="KEGG" id="cben:EG339_15795"/>
<feature type="transmembrane region" description="Helical" evidence="1">
    <location>
        <begin position="44"/>
        <end position="60"/>
    </location>
</feature>
<feature type="transmembrane region" description="Helical" evidence="1">
    <location>
        <begin position="208"/>
        <end position="225"/>
    </location>
</feature>
<feature type="transmembrane region" description="Helical" evidence="1">
    <location>
        <begin position="232"/>
        <end position="249"/>
    </location>
</feature>
<gene>
    <name evidence="2" type="ORF">EG339_15795</name>
</gene>
<feature type="transmembrane region" description="Helical" evidence="1">
    <location>
        <begin position="21"/>
        <end position="38"/>
    </location>
</feature>
<accession>A0A3G6TI66</accession>
<evidence type="ECO:0000313" key="3">
    <source>
        <dbReference type="Proteomes" id="UP000271193"/>
    </source>
</evidence>
<feature type="transmembrane region" description="Helical" evidence="1">
    <location>
        <begin position="106"/>
        <end position="127"/>
    </location>
</feature>